<dbReference type="PANTHER" id="PTHR13887:SF54">
    <property type="entry name" value="DSBA FAMILY PROTEIN"/>
    <property type="match status" value="1"/>
</dbReference>
<protein>
    <submittedName>
        <fullName evidence="2">DsbA family protein</fullName>
    </submittedName>
</protein>
<dbReference type="SUPFAM" id="SSF52833">
    <property type="entry name" value="Thioredoxin-like"/>
    <property type="match status" value="1"/>
</dbReference>
<dbReference type="OrthoDB" id="9813770at2"/>
<evidence type="ECO:0000313" key="3">
    <source>
        <dbReference type="Proteomes" id="UP000218677"/>
    </source>
</evidence>
<dbReference type="EMBL" id="NWUX01000009">
    <property type="protein sequence ID" value="PCF95504.1"/>
    <property type="molecule type" value="Genomic_DNA"/>
</dbReference>
<name>A0A2A4HN73_9GAMM</name>
<gene>
    <name evidence="2" type="ORF">CPA45_12140</name>
</gene>
<accession>A0A2A4HN73</accession>
<keyword evidence="3" id="KW-1185">Reference proteome</keyword>
<dbReference type="Proteomes" id="UP000218677">
    <property type="component" value="Unassembled WGS sequence"/>
</dbReference>
<dbReference type="AlphaFoldDB" id="A0A2A4HN73"/>
<dbReference type="RefSeq" id="WP_096651804.1">
    <property type="nucleotide sequence ID" value="NZ_NWUX01000009.1"/>
</dbReference>
<dbReference type="Gene3D" id="1.10.472.60">
    <property type="entry name" value="putative protein disulfide isomerase domain"/>
    <property type="match status" value="1"/>
</dbReference>
<sequence>MQTHSLPDLGTQVLYIADAYCGWCWGFAPHLAELEAVWHHRLPFRVISGGLFVGERSAPLKAYPHIPEANENITKVTGAQFGRDYQALLVEGTFRLDSFDAARGLAGLRTQAPERGLHLLHCMQQAFYLEGQSLSAPDTYRRIAEAEGLDADRAADYLVNDEGRQAAEADFQLARSLGANTYPTLVLLKDGKARRLPATGTSLSAFNSALDSLL</sequence>
<reference evidence="3" key="1">
    <citation type="submission" date="2017-09" db="EMBL/GenBank/DDBJ databases">
        <authorList>
            <person name="Cho G.-S."/>
            <person name="Oguntoyinbo F.A."/>
            <person name="Cnockaert M."/>
            <person name="Kabisch J."/>
            <person name="Neve H."/>
            <person name="Bockelmann W."/>
            <person name="Wenning M."/>
            <person name="Franz C.M."/>
            <person name="Vandamme P."/>
        </authorList>
    </citation>
    <scope>NUCLEOTIDE SEQUENCE [LARGE SCALE GENOMIC DNA]</scope>
    <source>
        <strain evidence="3">MBT G8648</strain>
    </source>
</reference>
<dbReference type="Gene3D" id="3.40.30.10">
    <property type="entry name" value="Glutaredoxin"/>
    <property type="match status" value="1"/>
</dbReference>
<evidence type="ECO:0000259" key="1">
    <source>
        <dbReference type="Pfam" id="PF01323"/>
    </source>
</evidence>
<dbReference type="CDD" id="cd03025">
    <property type="entry name" value="DsbA_FrnE_like"/>
    <property type="match status" value="1"/>
</dbReference>
<evidence type="ECO:0000313" key="2">
    <source>
        <dbReference type="EMBL" id="PCF95504.1"/>
    </source>
</evidence>
<dbReference type="InterPro" id="IPR001853">
    <property type="entry name" value="DSBA-like_thioredoxin_dom"/>
</dbReference>
<comment type="caution">
    <text evidence="2">The sequence shown here is derived from an EMBL/GenBank/DDBJ whole genome shotgun (WGS) entry which is preliminary data.</text>
</comment>
<dbReference type="GO" id="GO:0016491">
    <property type="term" value="F:oxidoreductase activity"/>
    <property type="evidence" value="ECO:0007669"/>
    <property type="project" value="InterPro"/>
</dbReference>
<dbReference type="InterPro" id="IPR036249">
    <property type="entry name" value="Thioredoxin-like_sf"/>
</dbReference>
<organism evidence="2 3">
    <name type="scientific">Vreelandella nigrificans</name>
    <dbReference type="NCBI Taxonomy" id="2042704"/>
    <lineage>
        <taxon>Bacteria</taxon>
        <taxon>Pseudomonadati</taxon>
        <taxon>Pseudomonadota</taxon>
        <taxon>Gammaproteobacteria</taxon>
        <taxon>Oceanospirillales</taxon>
        <taxon>Halomonadaceae</taxon>
        <taxon>Vreelandella</taxon>
    </lineage>
</organism>
<dbReference type="Pfam" id="PF01323">
    <property type="entry name" value="DSBA"/>
    <property type="match status" value="1"/>
</dbReference>
<feature type="domain" description="DSBA-like thioredoxin" evidence="1">
    <location>
        <begin position="17"/>
        <end position="192"/>
    </location>
</feature>
<dbReference type="PANTHER" id="PTHR13887">
    <property type="entry name" value="GLUTATHIONE S-TRANSFERASE KAPPA"/>
    <property type="match status" value="1"/>
</dbReference>
<proteinExistence type="predicted"/>